<dbReference type="EMBL" id="JAATLM010000001">
    <property type="protein sequence ID" value="NIZ69257.1"/>
    <property type="molecule type" value="Genomic_DNA"/>
</dbReference>
<name>A0A968GHR6_9SPIO</name>
<dbReference type="InterPro" id="IPR011044">
    <property type="entry name" value="Quino_amine_DH_bsu"/>
</dbReference>
<keyword evidence="2" id="KW-1185">Reference proteome</keyword>
<dbReference type="RefSeq" id="WP_167695351.1">
    <property type="nucleotide sequence ID" value="NZ_CP118181.1"/>
</dbReference>
<organism evidence="1 2">
    <name type="scientific">Entomospira culicis</name>
    <dbReference type="NCBI Taxonomy" id="2719989"/>
    <lineage>
        <taxon>Bacteria</taxon>
        <taxon>Pseudomonadati</taxon>
        <taxon>Spirochaetota</taxon>
        <taxon>Spirochaetia</taxon>
        <taxon>Spirochaetales</taxon>
        <taxon>Spirochaetaceae</taxon>
        <taxon>Entomospira</taxon>
    </lineage>
</organism>
<dbReference type="SUPFAM" id="SSF50969">
    <property type="entry name" value="YVTN repeat-like/Quinoprotein amine dehydrogenase"/>
    <property type="match status" value="1"/>
</dbReference>
<reference evidence="1" key="1">
    <citation type="submission" date="2020-03" db="EMBL/GenBank/DDBJ databases">
        <title>Spirochaetal bacteria isolated from arthropods constitute a novel genus Entomospira genus novum within the order Spirochaetales.</title>
        <authorList>
            <person name="Grana-Miraglia L."/>
            <person name="Sikutova S."/>
            <person name="Fingerle V."/>
            <person name="Sing A."/>
            <person name="Castillo-Ramirez S."/>
            <person name="Margos G."/>
            <person name="Rudolf I."/>
        </authorList>
    </citation>
    <scope>NUCLEOTIDE SEQUENCE</scope>
    <source>
        <strain evidence="1">BR149</strain>
    </source>
</reference>
<dbReference type="AlphaFoldDB" id="A0A968GHR6"/>
<proteinExistence type="predicted"/>
<evidence type="ECO:0000313" key="1">
    <source>
        <dbReference type="EMBL" id="NIZ69257.1"/>
    </source>
</evidence>
<dbReference type="Proteomes" id="UP000778951">
    <property type="component" value="Unassembled WGS sequence"/>
</dbReference>
<protein>
    <submittedName>
        <fullName evidence="1">Uncharacterized protein</fullName>
    </submittedName>
</protein>
<accession>A0A968GHR6</accession>
<comment type="caution">
    <text evidence="1">The sequence shown here is derived from an EMBL/GenBank/DDBJ whole genome shotgun (WGS) entry which is preliminary data.</text>
</comment>
<sequence>MKYILPNNQVCALHKISLAKDITDFQARHHTPEYLHLVETWGAHHYLFELTGGDSYLCVTFSAESDDNLMLHITADQRVALIAIHDKLIFIDMLEKKVQVVACQWYIAGLHILDNGTFLVDCERVLYLITVEGKIIQEIPFSQRILHLAWDAQGVDVITEDEEHHRIILDDEQGRGIF</sequence>
<evidence type="ECO:0000313" key="2">
    <source>
        <dbReference type="Proteomes" id="UP000778951"/>
    </source>
</evidence>
<gene>
    <name evidence="1" type="ORF">HCT48_03390</name>
</gene>